<keyword evidence="7" id="KW-1185">Reference proteome</keyword>
<dbReference type="GO" id="GO:0072357">
    <property type="term" value="C:PTW/PP1 phosphatase complex"/>
    <property type="evidence" value="ECO:0007669"/>
    <property type="project" value="TreeGrafter"/>
</dbReference>
<dbReference type="SMART" id="SM00509">
    <property type="entry name" value="TFS2N"/>
    <property type="match status" value="1"/>
</dbReference>
<accession>D8QLM8</accession>
<sequence length="865" mass="92439">MDSDSIFSPWNISQPQPPLDKAPNENAWMRNQASPPVSASAGAMDQTGGFPGLAGDPGVVGSSSGLQSTGYVPYDQYYLPSTYTSSYQTTQWQNQPSAYSTINHALGPTHPPSSQSTPTPSSMVIDPSLTTSNGNDMQRYGGYFGQASTPLPTPPTPQQLQMHYQQHQVQQPSTQPQQQQQAQQRPPSSQAQGYPYSGYNSSYQPFYSHNPSQGHSNSPQPPTVSPSSLQTPSPFAPVAPQQFYSTNSVTATASSSSTTSSVPASQPPQPAGPTPEEKRSRFIAALRPLLADSSFTGAQAVNLLMDRIHDYGVDDVDAPTRKTILNAIRDHAGNHYFRAWSENPEAIDVTRDWLKQGYQAKDETVMPLLHLIDRLPFTVQTLAESKIGKVVRKLVKEGSSAAIRDMAHNLERRWKAMLDKPDVNKAKPGEKRKPTEPPPAKPAPTKKQAVASSAAKPTSVKRDSLSGASTTKSAAAAKADTGFFSAPKAKPKLPSFKKSTTSAPAEVKKPPVVDAGIAQPSSVDPFKELISQTKRGSPVVSTPQVNAAPKANEAGAKGGKKKKSVTWAPDGKLESIRLIEKAVYDDDGTAPHPQHHDLRDFDRGEGAALKHLFEEVVDWFEPVLIEIKDEERYDRGLQSLEKEAQEQREATALAALYPDPSLIPACPTEPTTVLSEEETDQGVVRMSAGKDIESEIDDHPGDDFAPPPSMGSVAELVNQLAAGNSSFVDPAMSAVPFNAPAGLDLKAAGMGPDQNLGALRDASQETIQNLLSQLQNTMAAQVPPPQQPPTYQWGAGGGGGGPEAAPANGYGEYEQRWGNNNGHADGGGFGRGRGRGRGRGGGGGGGGDHRACRYGDQCDFLHELQ</sequence>
<evidence type="ECO:0000256" key="2">
    <source>
        <dbReference type="ARBA" id="ARBA00023242"/>
    </source>
</evidence>
<dbReference type="InterPro" id="IPR017923">
    <property type="entry name" value="TFIIS_N"/>
</dbReference>
<dbReference type="OMA" id="HYFRAWV"/>
<feature type="region of interest" description="Disordered" evidence="4">
    <location>
        <begin position="1"/>
        <end position="66"/>
    </location>
</feature>
<dbReference type="GO" id="GO:0000785">
    <property type="term" value="C:chromatin"/>
    <property type="evidence" value="ECO:0007669"/>
    <property type="project" value="TreeGrafter"/>
</dbReference>
<dbReference type="AlphaFoldDB" id="D8QLM8"/>
<proteinExistence type="predicted"/>
<feature type="domain" description="TFIIS N-terminal" evidence="5">
    <location>
        <begin position="348"/>
        <end position="421"/>
    </location>
</feature>
<dbReference type="STRING" id="578458.D8QLM8"/>
<dbReference type="SUPFAM" id="SSF47676">
    <property type="entry name" value="Conserved domain common to transcription factors TFIIS, elongin A, CRSP70"/>
    <property type="match status" value="1"/>
</dbReference>
<dbReference type="InParanoid" id="D8QLM8"/>
<feature type="compositionally biased region" description="Low complexity" evidence="4">
    <location>
        <begin position="803"/>
        <end position="812"/>
    </location>
</feature>
<dbReference type="GO" id="GO:0008157">
    <property type="term" value="F:protein phosphatase 1 binding"/>
    <property type="evidence" value="ECO:0007669"/>
    <property type="project" value="TreeGrafter"/>
</dbReference>
<evidence type="ECO:0000313" key="6">
    <source>
        <dbReference type="EMBL" id="EFI91291.1"/>
    </source>
</evidence>
<evidence type="ECO:0000256" key="1">
    <source>
        <dbReference type="ARBA" id="ARBA00004123"/>
    </source>
</evidence>
<keyword evidence="2 3" id="KW-0539">Nucleus</keyword>
<dbReference type="EMBL" id="GL377318">
    <property type="protein sequence ID" value="EFI91291.1"/>
    <property type="molecule type" value="Genomic_DNA"/>
</dbReference>
<feature type="region of interest" description="Disordered" evidence="4">
    <location>
        <begin position="533"/>
        <end position="568"/>
    </location>
</feature>
<feature type="compositionally biased region" description="Polar residues" evidence="4">
    <location>
        <begin position="533"/>
        <end position="545"/>
    </location>
</feature>
<dbReference type="InterPro" id="IPR035441">
    <property type="entry name" value="TFIIS/LEDGF_dom_sf"/>
</dbReference>
<feature type="region of interest" description="Disordered" evidence="4">
    <location>
        <begin position="794"/>
        <end position="853"/>
    </location>
</feature>
<dbReference type="VEuPathDB" id="FungiDB:SCHCODRAFT_02645906"/>
<feature type="compositionally biased region" description="Basic and acidic residues" evidence="4">
    <location>
        <begin position="415"/>
        <end position="435"/>
    </location>
</feature>
<name>D8QLM8_SCHCM</name>
<gene>
    <name evidence="6" type="ORF">SCHCODRAFT_238757</name>
</gene>
<dbReference type="eggNOG" id="ENOG502QQ2I">
    <property type="taxonomic scope" value="Eukaryota"/>
</dbReference>
<protein>
    <recommendedName>
        <fullName evidence="5">TFIIS N-terminal domain-containing protein</fullName>
    </recommendedName>
</protein>
<evidence type="ECO:0000259" key="5">
    <source>
        <dbReference type="PROSITE" id="PS51319"/>
    </source>
</evidence>
<dbReference type="Pfam" id="PF08711">
    <property type="entry name" value="Med26"/>
    <property type="match status" value="1"/>
</dbReference>
<dbReference type="Proteomes" id="UP000007431">
    <property type="component" value="Unassembled WGS sequence"/>
</dbReference>
<feature type="compositionally biased region" description="Low complexity" evidence="4">
    <location>
        <begin position="112"/>
        <end position="122"/>
    </location>
</feature>
<dbReference type="InterPro" id="IPR003617">
    <property type="entry name" value="TFIIS/CRSP70_N_sub"/>
</dbReference>
<feature type="region of interest" description="Disordered" evidence="4">
    <location>
        <begin position="101"/>
        <end position="278"/>
    </location>
</feature>
<reference evidence="6 7" key="1">
    <citation type="journal article" date="2010" name="Nat. Biotechnol.">
        <title>Genome sequence of the model mushroom Schizophyllum commune.</title>
        <authorList>
            <person name="Ohm R.A."/>
            <person name="de Jong J.F."/>
            <person name="Lugones L.G."/>
            <person name="Aerts A."/>
            <person name="Kothe E."/>
            <person name="Stajich J.E."/>
            <person name="de Vries R.P."/>
            <person name="Record E."/>
            <person name="Levasseur A."/>
            <person name="Baker S.E."/>
            <person name="Bartholomew K.A."/>
            <person name="Coutinho P.M."/>
            <person name="Erdmann S."/>
            <person name="Fowler T.J."/>
            <person name="Gathman A.C."/>
            <person name="Lombard V."/>
            <person name="Henrissat B."/>
            <person name="Knabe N."/>
            <person name="Kuees U."/>
            <person name="Lilly W.W."/>
            <person name="Lindquist E."/>
            <person name="Lucas S."/>
            <person name="Magnuson J.K."/>
            <person name="Piumi F."/>
            <person name="Raudaskoski M."/>
            <person name="Salamov A."/>
            <person name="Schmutz J."/>
            <person name="Schwarze F.W.M.R."/>
            <person name="vanKuyk P.A."/>
            <person name="Horton J.S."/>
            <person name="Grigoriev I.V."/>
            <person name="Woesten H.A.B."/>
        </authorList>
    </citation>
    <scope>NUCLEOTIDE SEQUENCE [LARGE SCALE GENOMIC DNA]</scope>
    <source>
        <strain evidence="7">H4-8 / FGSC 9210</strain>
    </source>
</reference>
<evidence type="ECO:0000256" key="4">
    <source>
        <dbReference type="SAM" id="MobiDB-lite"/>
    </source>
</evidence>
<evidence type="ECO:0000256" key="3">
    <source>
        <dbReference type="PROSITE-ProRule" id="PRU00649"/>
    </source>
</evidence>
<feature type="compositionally biased region" description="Low complexity" evidence="4">
    <location>
        <begin position="158"/>
        <end position="192"/>
    </location>
</feature>
<dbReference type="PROSITE" id="PS51319">
    <property type="entry name" value="TFIIS_N"/>
    <property type="match status" value="1"/>
</dbReference>
<feature type="compositionally biased region" description="Polar residues" evidence="4">
    <location>
        <begin position="1"/>
        <end position="14"/>
    </location>
</feature>
<evidence type="ECO:0000313" key="7">
    <source>
        <dbReference type="Proteomes" id="UP000007431"/>
    </source>
</evidence>
<dbReference type="Gene3D" id="1.20.930.10">
    <property type="entry name" value="Conserved domain common to transcription factors TFIIS, elongin A, CRSP70"/>
    <property type="match status" value="1"/>
</dbReference>
<comment type="subcellular location">
    <subcellularLocation>
        <location evidence="1 3">Nucleus</location>
    </subcellularLocation>
</comment>
<feature type="compositionally biased region" description="Low complexity" evidence="4">
    <location>
        <begin position="466"/>
        <end position="486"/>
    </location>
</feature>
<feature type="compositionally biased region" description="Low complexity" evidence="4">
    <location>
        <begin position="245"/>
        <end position="264"/>
    </location>
</feature>
<feature type="region of interest" description="Disordered" evidence="4">
    <location>
        <begin position="415"/>
        <end position="519"/>
    </location>
</feature>
<dbReference type="HOGENOM" id="CLU_016662_0_0_1"/>
<dbReference type="GO" id="GO:0005634">
    <property type="term" value="C:nucleus"/>
    <property type="evidence" value="ECO:0007669"/>
    <property type="project" value="UniProtKB-SubCell"/>
</dbReference>
<feature type="compositionally biased region" description="Polar residues" evidence="4">
    <location>
        <begin position="198"/>
        <end position="218"/>
    </location>
</feature>
<dbReference type="PANTHER" id="PTHR46557">
    <property type="entry name" value="SERINE/THREONINE-PROTEIN PHOSPHATASE 1 REGULATORY SUBUNIT 10-RELATED"/>
    <property type="match status" value="1"/>
</dbReference>
<organism evidence="7">
    <name type="scientific">Schizophyllum commune (strain H4-8 / FGSC 9210)</name>
    <name type="common">Split gill fungus</name>
    <dbReference type="NCBI Taxonomy" id="578458"/>
    <lineage>
        <taxon>Eukaryota</taxon>
        <taxon>Fungi</taxon>
        <taxon>Dikarya</taxon>
        <taxon>Basidiomycota</taxon>
        <taxon>Agaricomycotina</taxon>
        <taxon>Agaricomycetes</taxon>
        <taxon>Agaricomycetidae</taxon>
        <taxon>Agaricales</taxon>
        <taxon>Schizophyllaceae</taxon>
        <taxon>Schizophyllum</taxon>
    </lineage>
</organism>
<dbReference type="PANTHER" id="PTHR46557:SF1">
    <property type="entry name" value="SERINE_THREONINE-PROTEIN PHOSPHATASE 1 REGULATORY SUBUNIT 10"/>
    <property type="match status" value="1"/>
</dbReference>